<dbReference type="InterPro" id="IPR007053">
    <property type="entry name" value="LRAT_dom"/>
</dbReference>
<dbReference type="GO" id="GO:0016410">
    <property type="term" value="F:N-acyltransferase activity"/>
    <property type="evidence" value="ECO:0007669"/>
    <property type="project" value="TreeGrafter"/>
</dbReference>
<keyword evidence="4" id="KW-0443">Lipid metabolism</keyword>
<sequence>MNQNRNLKPGDLIEMSRKGYQHWAIYVGDGYVVHVVIACGHGSSGAISVTTGKDCKVTVKKEKLQDVVGNDKYSINNYLDDTYVPRPIEDILQEAERFVGKEFPYNLLLNNCEHFATLVRYGKPHSQQAERAKNKIIIAIINAGNVYGIMALATLIPIKEEEEEEEKEKVEQEGDDEL</sequence>
<dbReference type="PANTHER" id="PTHR13943:SF31">
    <property type="entry name" value="PHOSPHOLIPASE A AND ACYLTRANSFERASE 3"/>
    <property type="match status" value="1"/>
</dbReference>
<accession>A0A8C1LFV9</accession>
<evidence type="ECO:0000256" key="5">
    <source>
        <dbReference type="SAM" id="Phobius"/>
    </source>
</evidence>
<keyword evidence="3" id="KW-0378">Hydrolase</keyword>
<keyword evidence="5" id="KW-0812">Transmembrane</keyword>
<dbReference type="PANTHER" id="PTHR13943">
    <property type="entry name" value="HRAS-LIKE SUPPRESSOR - RELATED"/>
    <property type="match status" value="1"/>
</dbReference>
<evidence type="ECO:0000313" key="8">
    <source>
        <dbReference type="Proteomes" id="UP000694427"/>
    </source>
</evidence>
<dbReference type="Gene3D" id="3.90.1720.10">
    <property type="entry name" value="endopeptidase domain like (from Nostoc punctiforme)"/>
    <property type="match status" value="1"/>
</dbReference>
<dbReference type="AlphaFoldDB" id="A0A8C1LFV9"/>
<keyword evidence="5" id="KW-1133">Transmembrane helix</keyword>
<protein>
    <recommendedName>
        <fullName evidence="6">LRAT domain-containing protein</fullName>
    </recommendedName>
</protein>
<evidence type="ECO:0000259" key="6">
    <source>
        <dbReference type="PROSITE" id="PS51934"/>
    </source>
</evidence>
<name>A0A8C1LFV9_CYPCA</name>
<dbReference type="GO" id="GO:0005737">
    <property type="term" value="C:cytoplasm"/>
    <property type="evidence" value="ECO:0007669"/>
    <property type="project" value="TreeGrafter"/>
</dbReference>
<keyword evidence="5" id="KW-0472">Membrane</keyword>
<dbReference type="PROSITE" id="PS51934">
    <property type="entry name" value="LRAT"/>
    <property type="match status" value="1"/>
</dbReference>
<proteinExistence type="inferred from homology"/>
<dbReference type="Pfam" id="PF04970">
    <property type="entry name" value="LRAT"/>
    <property type="match status" value="1"/>
</dbReference>
<organism evidence="7 8">
    <name type="scientific">Cyprinus carpio</name>
    <name type="common">Common carp</name>
    <dbReference type="NCBI Taxonomy" id="7962"/>
    <lineage>
        <taxon>Eukaryota</taxon>
        <taxon>Metazoa</taxon>
        <taxon>Chordata</taxon>
        <taxon>Craniata</taxon>
        <taxon>Vertebrata</taxon>
        <taxon>Euteleostomi</taxon>
        <taxon>Actinopterygii</taxon>
        <taxon>Neopterygii</taxon>
        <taxon>Teleostei</taxon>
        <taxon>Ostariophysi</taxon>
        <taxon>Cypriniformes</taxon>
        <taxon>Cyprinidae</taxon>
        <taxon>Cyprininae</taxon>
        <taxon>Cyprinus</taxon>
    </lineage>
</organism>
<dbReference type="GO" id="GO:0004623">
    <property type="term" value="F:phospholipase A2 activity"/>
    <property type="evidence" value="ECO:0007669"/>
    <property type="project" value="TreeGrafter"/>
</dbReference>
<dbReference type="GO" id="GO:0008970">
    <property type="term" value="F:phospholipase A1 activity"/>
    <property type="evidence" value="ECO:0007669"/>
    <property type="project" value="TreeGrafter"/>
</dbReference>
<dbReference type="Ensembl" id="ENSCCRT00010067412.1">
    <property type="protein sequence ID" value="ENSCCRP00010061410.1"/>
    <property type="gene ID" value="ENSCCRG00010026127.1"/>
</dbReference>
<keyword evidence="2" id="KW-0808">Transferase</keyword>
<feature type="domain" description="LRAT" evidence="6">
    <location>
        <begin position="12"/>
        <end position="128"/>
    </location>
</feature>
<comment type="similarity">
    <text evidence="1">Belongs to the H-rev107 family.</text>
</comment>
<feature type="transmembrane region" description="Helical" evidence="5">
    <location>
        <begin position="136"/>
        <end position="158"/>
    </location>
</feature>
<dbReference type="InterPro" id="IPR051496">
    <property type="entry name" value="H-rev107_PLA/AT"/>
</dbReference>
<evidence type="ECO:0000256" key="3">
    <source>
        <dbReference type="ARBA" id="ARBA00022801"/>
    </source>
</evidence>
<evidence type="ECO:0000313" key="7">
    <source>
        <dbReference type="Ensembl" id="ENSCCRP00010061410.1"/>
    </source>
</evidence>
<evidence type="ECO:0000256" key="2">
    <source>
        <dbReference type="ARBA" id="ARBA00022679"/>
    </source>
</evidence>
<keyword evidence="8" id="KW-1185">Reference proteome</keyword>
<dbReference type="Proteomes" id="UP000694427">
    <property type="component" value="Unplaced"/>
</dbReference>
<reference evidence="7" key="2">
    <citation type="submission" date="2025-09" db="UniProtKB">
        <authorList>
            <consortium name="Ensembl"/>
        </authorList>
    </citation>
    <scope>IDENTIFICATION</scope>
</reference>
<reference evidence="7" key="1">
    <citation type="submission" date="2025-08" db="UniProtKB">
        <authorList>
            <consortium name="Ensembl"/>
        </authorList>
    </citation>
    <scope>IDENTIFICATION</scope>
</reference>
<evidence type="ECO:0000256" key="1">
    <source>
        <dbReference type="ARBA" id="ARBA00007824"/>
    </source>
</evidence>
<evidence type="ECO:0000256" key="4">
    <source>
        <dbReference type="ARBA" id="ARBA00023098"/>
    </source>
</evidence>
<dbReference type="GO" id="GO:0070292">
    <property type="term" value="P:N-acylphosphatidylethanolamine metabolic process"/>
    <property type="evidence" value="ECO:0007669"/>
    <property type="project" value="TreeGrafter"/>
</dbReference>